<protein>
    <recommendedName>
        <fullName evidence="7">Molybdopterin molybdenumtransferase</fullName>
        <ecNumber evidence="7">2.10.1.1</ecNumber>
    </recommendedName>
</protein>
<dbReference type="Gene3D" id="2.40.340.10">
    <property type="entry name" value="MoeA, C-terminal, domain IV"/>
    <property type="match status" value="1"/>
</dbReference>
<evidence type="ECO:0000313" key="10">
    <source>
        <dbReference type="EMBL" id="MFC7330165.1"/>
    </source>
</evidence>
<feature type="region of interest" description="Disordered" evidence="8">
    <location>
        <begin position="1"/>
        <end position="25"/>
    </location>
</feature>
<dbReference type="Gene3D" id="3.40.980.10">
    <property type="entry name" value="MoaB/Mog-like domain"/>
    <property type="match status" value="1"/>
</dbReference>
<dbReference type="Proteomes" id="UP001596540">
    <property type="component" value="Unassembled WGS sequence"/>
</dbReference>
<dbReference type="SUPFAM" id="SSF63867">
    <property type="entry name" value="MoeA C-terminal domain-like"/>
    <property type="match status" value="1"/>
</dbReference>
<gene>
    <name evidence="10" type="ORF">ACFQRF_20765</name>
</gene>
<reference evidence="11" key="1">
    <citation type="journal article" date="2019" name="Int. J. Syst. Evol. Microbiol.">
        <title>The Global Catalogue of Microorganisms (GCM) 10K type strain sequencing project: providing services to taxonomists for standard genome sequencing and annotation.</title>
        <authorList>
            <consortium name="The Broad Institute Genomics Platform"/>
            <consortium name="The Broad Institute Genome Sequencing Center for Infectious Disease"/>
            <person name="Wu L."/>
            <person name="Ma J."/>
        </authorList>
    </citation>
    <scope>NUCLEOTIDE SEQUENCE [LARGE SCALE GENOMIC DNA]</scope>
    <source>
        <strain evidence="11">CGMCC 4.7382</strain>
    </source>
</reference>
<evidence type="ECO:0000256" key="8">
    <source>
        <dbReference type="SAM" id="MobiDB-lite"/>
    </source>
</evidence>
<sequence>MRRREAAGRGRGGERGPRARGPVPWQEARAAARWLGGRAGAAVPSREPLAGALGATLAEDLLALVGIPSYDAAAMDGYAVAGAGPWAVVGRVLAGEGPSAPLGSGQAVEIATGAVVPEGTLAVLPYEAAHRGGGTVAGEVQPGRHVRRCGEDTEAGAAVLAAGTVVTPTVLGLAASLGHDALTVRRPRVTVLVTGDEVTASGVPGPGVVRDAIGPMLPGLAAWAGARVDRIDRAADSAAELVAALDAAVSRPETGVVVVCGASSRGPADHLRAALDELTATVLVDSVACRPGHPQLLAHTGRPERPGTVIAGLPGNPNAALVAGLTLLVPLLAALAGRPDPAAGGPGAPRRIPLDGGVRPHAVDTRLVPVRVGADGRRAEPVGHDRPGTLRGAAGADAFAVIPPGWAGPDAELLWLPR</sequence>
<feature type="domain" description="MoaB/Mog" evidence="9">
    <location>
        <begin position="190"/>
        <end position="334"/>
    </location>
</feature>
<dbReference type="SUPFAM" id="SSF53218">
    <property type="entry name" value="Molybdenum cofactor biosynthesis proteins"/>
    <property type="match status" value="1"/>
</dbReference>
<dbReference type="InterPro" id="IPR036425">
    <property type="entry name" value="MoaB/Mog-like_dom_sf"/>
</dbReference>
<dbReference type="Pfam" id="PF03453">
    <property type="entry name" value="MoeA_N"/>
    <property type="match status" value="1"/>
</dbReference>
<name>A0ABW2KLV2_9ACTN</name>
<comment type="pathway">
    <text evidence="2 7">Cofactor biosynthesis; molybdopterin biosynthesis.</text>
</comment>
<dbReference type="EMBL" id="JBHTBH010000010">
    <property type="protein sequence ID" value="MFC7330165.1"/>
    <property type="molecule type" value="Genomic_DNA"/>
</dbReference>
<evidence type="ECO:0000256" key="3">
    <source>
        <dbReference type="ARBA" id="ARBA00010763"/>
    </source>
</evidence>
<dbReference type="InterPro" id="IPR005110">
    <property type="entry name" value="MoeA_linker/N"/>
</dbReference>
<keyword evidence="7" id="KW-0460">Magnesium</keyword>
<evidence type="ECO:0000256" key="7">
    <source>
        <dbReference type="RuleBase" id="RU365090"/>
    </source>
</evidence>
<dbReference type="EC" id="2.10.1.1" evidence="7"/>
<evidence type="ECO:0000256" key="2">
    <source>
        <dbReference type="ARBA" id="ARBA00005046"/>
    </source>
</evidence>
<evidence type="ECO:0000256" key="5">
    <source>
        <dbReference type="ARBA" id="ARBA00023150"/>
    </source>
</evidence>
<dbReference type="InterPro" id="IPR038987">
    <property type="entry name" value="MoeA-like"/>
</dbReference>
<evidence type="ECO:0000313" key="11">
    <source>
        <dbReference type="Proteomes" id="UP001596540"/>
    </source>
</evidence>
<dbReference type="InterPro" id="IPR036135">
    <property type="entry name" value="MoeA_linker/N_sf"/>
</dbReference>
<dbReference type="Pfam" id="PF00994">
    <property type="entry name" value="MoCF_biosynth"/>
    <property type="match status" value="1"/>
</dbReference>
<dbReference type="InterPro" id="IPR005111">
    <property type="entry name" value="MoeA_C_domain_IV"/>
</dbReference>
<keyword evidence="7" id="KW-0479">Metal-binding</keyword>
<evidence type="ECO:0000256" key="1">
    <source>
        <dbReference type="ARBA" id="ARBA00002901"/>
    </source>
</evidence>
<accession>A0ABW2KLV2</accession>
<evidence type="ECO:0000259" key="9">
    <source>
        <dbReference type="SMART" id="SM00852"/>
    </source>
</evidence>
<dbReference type="PANTHER" id="PTHR10192">
    <property type="entry name" value="MOLYBDOPTERIN BIOSYNTHESIS PROTEIN"/>
    <property type="match status" value="1"/>
</dbReference>
<comment type="similarity">
    <text evidence="3 7">Belongs to the MoeA family.</text>
</comment>
<dbReference type="CDD" id="cd00887">
    <property type="entry name" value="MoeA"/>
    <property type="match status" value="1"/>
</dbReference>
<dbReference type="InterPro" id="IPR001453">
    <property type="entry name" value="MoaB/Mog_dom"/>
</dbReference>
<keyword evidence="11" id="KW-1185">Reference proteome</keyword>
<keyword evidence="5 7" id="KW-0501">Molybdenum cofactor biosynthesis</keyword>
<dbReference type="SUPFAM" id="SSF63882">
    <property type="entry name" value="MoeA N-terminal region -like"/>
    <property type="match status" value="1"/>
</dbReference>
<comment type="caution">
    <text evidence="10">The sequence shown here is derived from an EMBL/GenBank/DDBJ whole genome shotgun (WGS) entry which is preliminary data.</text>
</comment>
<evidence type="ECO:0000256" key="4">
    <source>
        <dbReference type="ARBA" id="ARBA00022505"/>
    </source>
</evidence>
<proteinExistence type="inferred from homology"/>
<dbReference type="Pfam" id="PF03454">
    <property type="entry name" value="MoeA_C"/>
    <property type="match status" value="1"/>
</dbReference>
<dbReference type="Gene3D" id="3.90.105.10">
    <property type="entry name" value="Molybdopterin biosynthesis moea protein, domain 2"/>
    <property type="match status" value="1"/>
</dbReference>
<keyword evidence="7" id="KW-0808">Transferase</keyword>
<dbReference type="PANTHER" id="PTHR10192:SF5">
    <property type="entry name" value="GEPHYRIN"/>
    <property type="match status" value="1"/>
</dbReference>
<dbReference type="Gene3D" id="2.170.190.11">
    <property type="entry name" value="Molybdopterin biosynthesis moea protein, domain 3"/>
    <property type="match status" value="1"/>
</dbReference>
<feature type="compositionally biased region" description="Basic and acidic residues" evidence="8">
    <location>
        <begin position="1"/>
        <end position="17"/>
    </location>
</feature>
<dbReference type="InterPro" id="IPR036688">
    <property type="entry name" value="MoeA_C_domain_IV_sf"/>
</dbReference>
<dbReference type="RefSeq" id="WP_379872800.1">
    <property type="nucleotide sequence ID" value="NZ_JBHTBH010000010.1"/>
</dbReference>
<dbReference type="SMART" id="SM00852">
    <property type="entry name" value="MoCF_biosynth"/>
    <property type="match status" value="1"/>
</dbReference>
<comment type="function">
    <text evidence="1 7">Catalyzes the insertion of molybdate into adenylated molybdopterin with the concomitant release of AMP.</text>
</comment>
<comment type="catalytic activity">
    <reaction evidence="6">
        <text>adenylyl-molybdopterin + molybdate = Mo-molybdopterin + AMP + H(+)</text>
        <dbReference type="Rhea" id="RHEA:35047"/>
        <dbReference type="ChEBI" id="CHEBI:15378"/>
        <dbReference type="ChEBI" id="CHEBI:36264"/>
        <dbReference type="ChEBI" id="CHEBI:62727"/>
        <dbReference type="ChEBI" id="CHEBI:71302"/>
        <dbReference type="ChEBI" id="CHEBI:456215"/>
        <dbReference type="EC" id="2.10.1.1"/>
    </reaction>
</comment>
<organism evidence="10 11">
    <name type="scientific">Marinactinospora rubrisoli</name>
    <dbReference type="NCBI Taxonomy" id="2715399"/>
    <lineage>
        <taxon>Bacteria</taxon>
        <taxon>Bacillati</taxon>
        <taxon>Actinomycetota</taxon>
        <taxon>Actinomycetes</taxon>
        <taxon>Streptosporangiales</taxon>
        <taxon>Nocardiopsidaceae</taxon>
        <taxon>Marinactinospora</taxon>
    </lineage>
</organism>
<comment type="cofactor">
    <cofactor evidence="7">
        <name>Mg(2+)</name>
        <dbReference type="ChEBI" id="CHEBI:18420"/>
    </cofactor>
</comment>
<keyword evidence="4 7" id="KW-0500">Molybdenum</keyword>
<evidence type="ECO:0000256" key="6">
    <source>
        <dbReference type="ARBA" id="ARBA00047317"/>
    </source>
</evidence>